<accession>A0A5B7F824</accession>
<dbReference type="AlphaFoldDB" id="A0A5B7F824"/>
<sequence>MVPIMTTEKDEYTCNSLQSDNTTPQILLFPEDKCGCRRCRKRGERGRTGLAVTCPPFAATLANVQLREPCITKLLIARLAVEISGTFF</sequence>
<reference evidence="1 2" key="1">
    <citation type="submission" date="2019-05" db="EMBL/GenBank/DDBJ databases">
        <title>Another draft genome of Portunus trituberculatus and its Hox gene families provides insights of decapod evolution.</title>
        <authorList>
            <person name="Jeong J.-H."/>
            <person name="Song I."/>
            <person name="Kim S."/>
            <person name="Choi T."/>
            <person name="Kim D."/>
            <person name="Ryu S."/>
            <person name="Kim W."/>
        </authorList>
    </citation>
    <scope>NUCLEOTIDE SEQUENCE [LARGE SCALE GENOMIC DNA]</scope>
    <source>
        <tissue evidence="1">Muscle</tissue>
    </source>
</reference>
<comment type="caution">
    <text evidence="1">The sequence shown here is derived from an EMBL/GenBank/DDBJ whole genome shotgun (WGS) entry which is preliminary data.</text>
</comment>
<proteinExistence type="predicted"/>
<keyword evidence="2" id="KW-1185">Reference proteome</keyword>
<evidence type="ECO:0000313" key="1">
    <source>
        <dbReference type="EMBL" id="MPC41243.1"/>
    </source>
</evidence>
<dbReference type="EMBL" id="VSRR010004981">
    <property type="protein sequence ID" value="MPC41243.1"/>
    <property type="molecule type" value="Genomic_DNA"/>
</dbReference>
<evidence type="ECO:0000313" key="2">
    <source>
        <dbReference type="Proteomes" id="UP000324222"/>
    </source>
</evidence>
<name>A0A5B7F824_PORTR</name>
<dbReference type="Proteomes" id="UP000324222">
    <property type="component" value="Unassembled WGS sequence"/>
</dbReference>
<organism evidence="1 2">
    <name type="scientific">Portunus trituberculatus</name>
    <name type="common">Swimming crab</name>
    <name type="synonym">Neptunus trituberculatus</name>
    <dbReference type="NCBI Taxonomy" id="210409"/>
    <lineage>
        <taxon>Eukaryota</taxon>
        <taxon>Metazoa</taxon>
        <taxon>Ecdysozoa</taxon>
        <taxon>Arthropoda</taxon>
        <taxon>Crustacea</taxon>
        <taxon>Multicrustacea</taxon>
        <taxon>Malacostraca</taxon>
        <taxon>Eumalacostraca</taxon>
        <taxon>Eucarida</taxon>
        <taxon>Decapoda</taxon>
        <taxon>Pleocyemata</taxon>
        <taxon>Brachyura</taxon>
        <taxon>Eubrachyura</taxon>
        <taxon>Portunoidea</taxon>
        <taxon>Portunidae</taxon>
        <taxon>Portuninae</taxon>
        <taxon>Portunus</taxon>
    </lineage>
</organism>
<protein>
    <submittedName>
        <fullName evidence="1">Uncharacterized protein</fullName>
    </submittedName>
</protein>
<gene>
    <name evidence="1" type="ORF">E2C01_034831</name>
</gene>